<evidence type="ECO:0000313" key="4">
    <source>
        <dbReference type="EMBL" id="ELR23704.1"/>
    </source>
</evidence>
<comment type="similarity">
    <text evidence="1">Belongs to the glycosyltransferase 77 family.</text>
</comment>
<dbReference type="RefSeq" id="XP_004353232.1">
    <property type="nucleotide sequence ID" value="XM_004353180.1"/>
</dbReference>
<evidence type="ECO:0000256" key="2">
    <source>
        <dbReference type="SAM" id="MobiDB-lite"/>
    </source>
</evidence>
<dbReference type="GeneID" id="14924687"/>
<evidence type="ECO:0000313" key="5">
    <source>
        <dbReference type="Proteomes" id="UP000011083"/>
    </source>
</evidence>
<reference evidence="4 5" key="1">
    <citation type="journal article" date="2013" name="Genome Biol.">
        <title>Genome of Acanthamoeba castellanii highlights extensive lateral gene transfer and early evolution of tyrosine kinase signaling.</title>
        <authorList>
            <person name="Clarke M."/>
            <person name="Lohan A.J."/>
            <person name="Liu B."/>
            <person name="Lagkouvardos I."/>
            <person name="Roy S."/>
            <person name="Zafar N."/>
            <person name="Bertelli C."/>
            <person name="Schilde C."/>
            <person name="Kianianmomeni A."/>
            <person name="Burglin T.R."/>
            <person name="Frech C."/>
            <person name="Turcotte B."/>
            <person name="Kopec K.O."/>
            <person name="Synnott J.M."/>
            <person name="Choo C."/>
            <person name="Paponov I."/>
            <person name="Finkler A."/>
            <person name="Soon Heng Tan C."/>
            <person name="Hutchins A.P."/>
            <person name="Weinmeier T."/>
            <person name="Rattei T."/>
            <person name="Chu J.S."/>
            <person name="Gimenez G."/>
            <person name="Irimia M."/>
            <person name="Rigden D.J."/>
            <person name="Fitzpatrick D.A."/>
            <person name="Lorenzo-Morales J."/>
            <person name="Bateman A."/>
            <person name="Chiu C.H."/>
            <person name="Tang P."/>
            <person name="Hegemann P."/>
            <person name="Fromm H."/>
            <person name="Raoult D."/>
            <person name="Greub G."/>
            <person name="Miranda-Saavedra D."/>
            <person name="Chen N."/>
            <person name="Nash P."/>
            <person name="Ginger M.L."/>
            <person name="Horn M."/>
            <person name="Schaap P."/>
            <person name="Caler L."/>
            <person name="Loftus B."/>
        </authorList>
    </citation>
    <scope>NUCLEOTIDE SEQUENCE [LARGE SCALE GENOMIC DNA]</scope>
    <source>
        <strain evidence="4 5">Neff</strain>
    </source>
</reference>
<dbReference type="Pfam" id="PF03407">
    <property type="entry name" value="Nucleotid_trans"/>
    <property type="match status" value="1"/>
</dbReference>
<dbReference type="SUPFAM" id="SSF53448">
    <property type="entry name" value="Nucleotide-diphospho-sugar transferases"/>
    <property type="match status" value="1"/>
</dbReference>
<dbReference type="EMBL" id="KB007857">
    <property type="protein sequence ID" value="ELR23704.1"/>
    <property type="molecule type" value="Genomic_DNA"/>
</dbReference>
<dbReference type="InterPro" id="IPR029044">
    <property type="entry name" value="Nucleotide-diphossugar_trans"/>
</dbReference>
<dbReference type="Proteomes" id="UP000011083">
    <property type="component" value="Unassembled WGS sequence"/>
</dbReference>
<feature type="region of interest" description="Disordered" evidence="2">
    <location>
        <begin position="118"/>
        <end position="139"/>
    </location>
</feature>
<dbReference type="Gene3D" id="3.90.550.10">
    <property type="entry name" value="Spore Coat Polysaccharide Biosynthesis Protein SpsA, Chain A"/>
    <property type="match status" value="1"/>
</dbReference>
<dbReference type="KEGG" id="acan:ACA1_073480"/>
<dbReference type="VEuPathDB" id="AmoebaDB:ACA1_073480"/>
<organism evidence="4 5">
    <name type="scientific">Acanthamoeba castellanii (strain ATCC 30010 / Neff)</name>
    <dbReference type="NCBI Taxonomy" id="1257118"/>
    <lineage>
        <taxon>Eukaryota</taxon>
        <taxon>Amoebozoa</taxon>
        <taxon>Discosea</taxon>
        <taxon>Longamoebia</taxon>
        <taxon>Centramoebida</taxon>
        <taxon>Acanthamoebidae</taxon>
        <taxon>Acanthamoeba</taxon>
    </lineage>
</organism>
<feature type="domain" description="Nucleotide-diphospho-sugar transferase" evidence="3">
    <location>
        <begin position="83"/>
        <end position="222"/>
    </location>
</feature>
<keyword evidence="5" id="KW-1185">Reference proteome</keyword>
<evidence type="ECO:0000259" key="3">
    <source>
        <dbReference type="Pfam" id="PF03407"/>
    </source>
</evidence>
<dbReference type="InterPro" id="IPR005069">
    <property type="entry name" value="Nucl-diP-sugar_transferase"/>
</dbReference>
<sequence length="244" mass="27215">MESKKGQGVVLVATGPVYVEAAIRSARSVKEHCGPDLPVHIWTDLPEVCAAAAGAFDSVERIENPHRRSKVDHLWRTPFERTLFLDADTRVVADVRGLFSLLDRFDLCMAHAHRRSHAKSATTSSSSSSSSPASASPPPVEFPQLNSGVFLYRRSEGVVAFLKRWQEVFHAAALPKDQVTLRELLWTTDLRVYVLPPEYNVRYQKYIDAWDAGEAQPKILHMRKFVDEIKQQTAADPASSTSSS</sequence>
<accession>L8HDV6</accession>
<protein>
    <recommendedName>
        <fullName evidence="3">Nucleotide-diphospho-sugar transferase domain-containing protein</fullName>
    </recommendedName>
</protein>
<name>L8HDV6_ACACF</name>
<proteinExistence type="inferred from homology"/>
<dbReference type="AlphaFoldDB" id="L8HDV6"/>
<feature type="compositionally biased region" description="Low complexity" evidence="2">
    <location>
        <begin position="119"/>
        <end position="134"/>
    </location>
</feature>
<gene>
    <name evidence="4" type="ORF">ACA1_073480</name>
</gene>
<evidence type="ECO:0000256" key="1">
    <source>
        <dbReference type="ARBA" id="ARBA00007033"/>
    </source>
</evidence>